<dbReference type="Gene3D" id="3.10.350.10">
    <property type="entry name" value="LysM domain"/>
    <property type="match status" value="1"/>
</dbReference>
<organism evidence="2 3">
    <name type="scientific">Eiseniibacteriota bacterium</name>
    <dbReference type="NCBI Taxonomy" id="2212470"/>
    <lineage>
        <taxon>Bacteria</taxon>
        <taxon>Candidatus Eiseniibacteriota</taxon>
    </lineage>
</organism>
<dbReference type="PANTHER" id="PTHR33734:SF22">
    <property type="entry name" value="MEMBRANE-BOUND LYTIC MUREIN TRANSGLYCOSYLASE D"/>
    <property type="match status" value="1"/>
</dbReference>
<reference evidence="2" key="1">
    <citation type="submission" date="2020-04" db="EMBL/GenBank/DDBJ databases">
        <authorList>
            <person name="Zhang T."/>
        </authorList>
    </citation>
    <scope>NUCLEOTIDE SEQUENCE</scope>
    <source>
        <strain evidence="2">HKST-UBA02</strain>
    </source>
</reference>
<evidence type="ECO:0000313" key="3">
    <source>
        <dbReference type="Proteomes" id="UP000739538"/>
    </source>
</evidence>
<name>A0A956NDQ5_UNCEI</name>
<dbReference type="CDD" id="cd00118">
    <property type="entry name" value="LysM"/>
    <property type="match status" value="1"/>
</dbReference>
<reference evidence="2" key="2">
    <citation type="journal article" date="2021" name="Microbiome">
        <title>Successional dynamics and alternative stable states in a saline activated sludge microbial community over 9 years.</title>
        <authorList>
            <person name="Wang Y."/>
            <person name="Ye J."/>
            <person name="Ju F."/>
            <person name="Liu L."/>
            <person name="Boyd J.A."/>
            <person name="Deng Y."/>
            <person name="Parks D.H."/>
            <person name="Jiang X."/>
            <person name="Yin X."/>
            <person name="Woodcroft B.J."/>
            <person name="Tyson G.W."/>
            <person name="Hugenholtz P."/>
            <person name="Polz M.F."/>
            <person name="Zhang T."/>
        </authorList>
    </citation>
    <scope>NUCLEOTIDE SEQUENCE</scope>
    <source>
        <strain evidence="2">HKST-UBA02</strain>
    </source>
</reference>
<dbReference type="PANTHER" id="PTHR33734">
    <property type="entry name" value="LYSM DOMAIN-CONTAINING GPI-ANCHORED PROTEIN 2"/>
    <property type="match status" value="1"/>
</dbReference>
<feature type="domain" description="LysM" evidence="1">
    <location>
        <begin position="66"/>
        <end position="109"/>
    </location>
</feature>
<sequence length="110" mass="12966">MAADIRISKNRAARRWLENVLLDLERKGILEATKERRPPHYHVALFPQQYEQYVEALQRNTKERSVTHRVADGDTLWDLARRYETSVTAIKRLNDLNSAEIRVGQVLRIR</sequence>
<accession>A0A956NDQ5</accession>
<proteinExistence type="predicted"/>
<dbReference type="EMBL" id="JAGQHS010000080">
    <property type="protein sequence ID" value="MCA9757076.1"/>
    <property type="molecule type" value="Genomic_DNA"/>
</dbReference>
<dbReference type="SMART" id="SM00257">
    <property type="entry name" value="LysM"/>
    <property type="match status" value="1"/>
</dbReference>
<dbReference type="SUPFAM" id="SSF54106">
    <property type="entry name" value="LysM domain"/>
    <property type="match status" value="1"/>
</dbReference>
<gene>
    <name evidence="2" type="ORF">KDA27_14825</name>
</gene>
<dbReference type="Pfam" id="PF01476">
    <property type="entry name" value="LysM"/>
    <property type="match status" value="1"/>
</dbReference>
<dbReference type="PROSITE" id="PS51782">
    <property type="entry name" value="LYSM"/>
    <property type="match status" value="1"/>
</dbReference>
<dbReference type="GO" id="GO:0008932">
    <property type="term" value="F:lytic endotransglycosylase activity"/>
    <property type="evidence" value="ECO:0007669"/>
    <property type="project" value="TreeGrafter"/>
</dbReference>
<protein>
    <submittedName>
        <fullName evidence="2">LysM peptidoglycan-binding domain-containing protein</fullName>
    </submittedName>
</protein>
<dbReference type="Proteomes" id="UP000739538">
    <property type="component" value="Unassembled WGS sequence"/>
</dbReference>
<evidence type="ECO:0000259" key="1">
    <source>
        <dbReference type="PROSITE" id="PS51782"/>
    </source>
</evidence>
<evidence type="ECO:0000313" key="2">
    <source>
        <dbReference type="EMBL" id="MCA9757076.1"/>
    </source>
</evidence>
<dbReference type="InterPro" id="IPR018392">
    <property type="entry name" value="LysM"/>
</dbReference>
<dbReference type="InterPro" id="IPR036779">
    <property type="entry name" value="LysM_dom_sf"/>
</dbReference>
<comment type="caution">
    <text evidence="2">The sequence shown here is derived from an EMBL/GenBank/DDBJ whole genome shotgun (WGS) entry which is preliminary data.</text>
</comment>
<dbReference type="AlphaFoldDB" id="A0A956NDQ5"/>